<dbReference type="Proteomes" id="UP001064782">
    <property type="component" value="Unassembled WGS sequence"/>
</dbReference>
<dbReference type="Pfam" id="PF23212">
    <property type="entry name" value="DUF7064"/>
    <property type="match status" value="1"/>
</dbReference>
<dbReference type="Proteomes" id="UP001165663">
    <property type="component" value="Unassembled WGS sequence"/>
</dbReference>
<reference evidence="4" key="1">
    <citation type="submission" date="2022-08" db="EMBL/GenBank/DDBJ databases">
        <title>Mycobacterium kiyosense sp. nov., scotochromogenic slow-glowing species isolated from respiratory specimens.</title>
        <authorList>
            <person name="Fukano H."/>
            <person name="Kazumi Y."/>
            <person name="Sakagami N."/>
            <person name="Ato M."/>
            <person name="Mitarai S."/>
            <person name="Hoshino Y."/>
        </authorList>
    </citation>
    <scope>NUCLEOTIDE SEQUENCE</scope>
    <source>
        <strain evidence="4">1413</strain>
        <strain evidence="3">SRL2020-028</strain>
    </source>
</reference>
<dbReference type="RefSeq" id="WP_236977530.1">
    <property type="nucleotide sequence ID" value="NZ_BRXE01000006.1"/>
</dbReference>
<comment type="caution">
    <text evidence="4">The sequence shown here is derived from an EMBL/GenBank/DDBJ whole genome shotgun (WGS) entry which is preliminary data.</text>
</comment>
<accession>A0A9P3UTP2</accession>
<dbReference type="EMBL" id="BRXE01000006">
    <property type="protein sequence ID" value="GLB81783.1"/>
    <property type="molecule type" value="Genomic_DNA"/>
</dbReference>
<dbReference type="InterPro" id="IPR055492">
    <property type="entry name" value="DUF7064"/>
</dbReference>
<dbReference type="AlphaFoldDB" id="A0A9P3UTP2"/>
<evidence type="ECO:0000313" key="5">
    <source>
        <dbReference type="Proteomes" id="UP001064782"/>
    </source>
</evidence>
<sequence length="326" mass="36013">MIAPTDEQLHEPGPDPAWQESYYFNWADPGERYFGLARIGFNPAAGRVDGLLLTVRDGKLEYVYPGVGLRFDPALGQPATRGLRAGQLAFTMREPLTRWNIRLDGRNRVDLNWTALTPPHDFHDGPRTAGRSGAGAAMHFEQAGTVTGGIHVRGKEYEVDCVGQRDKSWGARDWASISGWEWITGLFGADFGFNATLSLIGPDGVATGFVHRDGVCRPLAQAVVEYEWTRIPDVPRAARILLTDADGTHYDVRATALAQVPLIKTGLFLQETHARFETELDGVHRAGVGVMEHAWHADRRQSLQRLPDLAPVLALALREKLACWSV</sequence>
<evidence type="ECO:0008006" key="6">
    <source>
        <dbReference type="Google" id="ProtNLM"/>
    </source>
</evidence>
<keyword evidence="5" id="KW-1185">Reference proteome</keyword>
<evidence type="ECO:0000313" key="4">
    <source>
        <dbReference type="EMBL" id="GLD29775.1"/>
    </source>
</evidence>
<evidence type="ECO:0000259" key="1">
    <source>
        <dbReference type="Pfam" id="PF23212"/>
    </source>
</evidence>
<evidence type="ECO:0000313" key="3">
    <source>
        <dbReference type="EMBL" id="GLB81783.1"/>
    </source>
</evidence>
<dbReference type="GeneID" id="83629739"/>
<dbReference type="EMBL" id="BRZI01000008">
    <property type="protein sequence ID" value="GLD29775.1"/>
    <property type="molecule type" value="Genomic_DNA"/>
</dbReference>
<name>A0A9P3UTP2_9MYCO</name>
<dbReference type="Pfam" id="PF23213">
    <property type="entry name" value="DUF7065"/>
    <property type="match status" value="1"/>
</dbReference>
<dbReference type="SUPFAM" id="SSF159245">
    <property type="entry name" value="AttH-like"/>
    <property type="match status" value="1"/>
</dbReference>
<evidence type="ECO:0000259" key="2">
    <source>
        <dbReference type="Pfam" id="PF23213"/>
    </source>
</evidence>
<dbReference type="InterPro" id="IPR055493">
    <property type="entry name" value="DUF7065"/>
</dbReference>
<organism evidence="4 5">
    <name type="scientific">Mycobacterium kiyosense</name>
    <dbReference type="NCBI Taxonomy" id="2871094"/>
    <lineage>
        <taxon>Bacteria</taxon>
        <taxon>Bacillati</taxon>
        <taxon>Actinomycetota</taxon>
        <taxon>Actinomycetes</taxon>
        <taxon>Mycobacteriales</taxon>
        <taxon>Mycobacteriaceae</taxon>
        <taxon>Mycobacterium</taxon>
    </lineage>
</organism>
<feature type="domain" description="DUF7065" evidence="2">
    <location>
        <begin position="6"/>
        <end position="172"/>
    </location>
</feature>
<gene>
    <name evidence="4" type="ORF">Mkiyose1413_16580</name>
    <name evidence="3" type="ORF">SRL2020028_10390</name>
</gene>
<protein>
    <recommendedName>
        <fullName evidence="6">AttH domain-containing protein</fullName>
    </recommendedName>
</protein>
<proteinExistence type="predicted"/>
<feature type="domain" description="DUF7064" evidence="1">
    <location>
        <begin position="173"/>
        <end position="296"/>
    </location>
</feature>